<keyword evidence="2" id="KW-1185">Reference proteome</keyword>
<gene>
    <name evidence="1" type="ORF">SAMN04489710_106341</name>
</gene>
<evidence type="ECO:0000313" key="1">
    <source>
        <dbReference type="EMBL" id="SFD82607.1"/>
    </source>
</evidence>
<dbReference type="EMBL" id="FOMQ01000006">
    <property type="protein sequence ID" value="SFD82607.1"/>
    <property type="molecule type" value="Genomic_DNA"/>
</dbReference>
<accession>A0A1I1VHU5</accession>
<organism evidence="1 2">
    <name type="scientific">Paracidovorax konjaci</name>
    <dbReference type="NCBI Taxonomy" id="32040"/>
    <lineage>
        <taxon>Bacteria</taxon>
        <taxon>Pseudomonadati</taxon>
        <taxon>Pseudomonadota</taxon>
        <taxon>Betaproteobacteria</taxon>
        <taxon>Burkholderiales</taxon>
        <taxon>Comamonadaceae</taxon>
        <taxon>Paracidovorax</taxon>
    </lineage>
</organism>
<evidence type="ECO:0000313" key="2">
    <source>
        <dbReference type="Proteomes" id="UP000199517"/>
    </source>
</evidence>
<proteinExistence type="predicted"/>
<protein>
    <submittedName>
        <fullName evidence="1">Uncharacterized protein</fullName>
    </submittedName>
</protein>
<reference evidence="2" key="1">
    <citation type="submission" date="2016-10" db="EMBL/GenBank/DDBJ databases">
        <authorList>
            <person name="Varghese N."/>
            <person name="Submissions S."/>
        </authorList>
    </citation>
    <scope>NUCLEOTIDE SEQUENCE [LARGE SCALE GENOMIC DNA]</scope>
    <source>
        <strain evidence="2">DSM 7481</strain>
    </source>
</reference>
<sequence>MEISYSELEGLSINLTVKNNSGILARATILFPLVAEFECISMNFYELHHGVLKIDLTENASAVDSHFYRNIDPHSYRKKLATYDPHARFGLAEYFIPGNDSYLRVIGSKYQITETA</sequence>
<dbReference type="AlphaFoldDB" id="A0A1I1VHU5"/>
<name>A0A1I1VHU5_9BURK</name>
<dbReference type="Proteomes" id="UP000199517">
    <property type="component" value="Unassembled WGS sequence"/>
</dbReference>